<dbReference type="PANTHER" id="PTHR48111">
    <property type="entry name" value="REGULATOR OF RPOS"/>
    <property type="match status" value="1"/>
</dbReference>
<keyword evidence="11" id="KW-1185">Reference proteome</keyword>
<dbReference type="GO" id="GO:0005829">
    <property type="term" value="C:cytosol"/>
    <property type="evidence" value="ECO:0007669"/>
    <property type="project" value="TreeGrafter"/>
</dbReference>
<reference evidence="11" key="1">
    <citation type="submission" date="2017-02" db="EMBL/GenBank/DDBJ databases">
        <authorList>
            <person name="Varghese N."/>
            <person name="Submissions S."/>
        </authorList>
    </citation>
    <scope>NUCLEOTIDE SEQUENCE [LARGE SCALE GENOMIC DNA]</scope>
    <source>
        <strain evidence="11">ATCC 27094</strain>
    </source>
</reference>
<evidence type="ECO:0000313" key="11">
    <source>
        <dbReference type="Proteomes" id="UP000190092"/>
    </source>
</evidence>
<dbReference type="Pfam" id="PF00072">
    <property type="entry name" value="Response_reg"/>
    <property type="match status" value="1"/>
</dbReference>
<dbReference type="Gene3D" id="1.10.10.10">
    <property type="entry name" value="Winged helix-like DNA-binding domain superfamily/Winged helix DNA-binding domain"/>
    <property type="match status" value="1"/>
</dbReference>
<evidence type="ECO:0000256" key="3">
    <source>
        <dbReference type="ARBA" id="ARBA00023015"/>
    </source>
</evidence>
<keyword evidence="2" id="KW-0902">Two-component regulatory system</keyword>
<dbReference type="InterPro" id="IPR011006">
    <property type="entry name" value="CheY-like_superfamily"/>
</dbReference>
<evidence type="ECO:0000256" key="6">
    <source>
        <dbReference type="PROSITE-ProRule" id="PRU00169"/>
    </source>
</evidence>
<keyword evidence="5" id="KW-0804">Transcription</keyword>
<feature type="modified residue" description="4-aspartylphosphate" evidence="6">
    <location>
        <position position="80"/>
    </location>
</feature>
<dbReference type="GO" id="GO:0032993">
    <property type="term" value="C:protein-DNA complex"/>
    <property type="evidence" value="ECO:0007669"/>
    <property type="project" value="TreeGrafter"/>
</dbReference>
<evidence type="ECO:0000259" key="9">
    <source>
        <dbReference type="PROSITE" id="PS51755"/>
    </source>
</evidence>
<dbReference type="Proteomes" id="UP000190092">
    <property type="component" value="Unassembled WGS sequence"/>
</dbReference>
<dbReference type="CDD" id="cd00156">
    <property type="entry name" value="REC"/>
    <property type="match status" value="1"/>
</dbReference>
<dbReference type="OrthoDB" id="9802426at2"/>
<dbReference type="Gene3D" id="3.40.50.2300">
    <property type="match status" value="1"/>
</dbReference>
<feature type="DNA-binding region" description="OmpR/PhoB-type" evidence="7">
    <location>
        <begin position="157"/>
        <end position="262"/>
    </location>
</feature>
<dbReference type="EMBL" id="FUWJ01000001">
    <property type="protein sequence ID" value="SJZ55351.1"/>
    <property type="molecule type" value="Genomic_DNA"/>
</dbReference>
<dbReference type="STRING" id="225324.SAMN02745126_01595"/>
<dbReference type="PROSITE" id="PS50110">
    <property type="entry name" value="RESPONSE_REGULATORY"/>
    <property type="match status" value="1"/>
</dbReference>
<feature type="domain" description="OmpR/PhoB-type" evidence="9">
    <location>
        <begin position="157"/>
        <end position="262"/>
    </location>
</feature>
<dbReference type="SUPFAM" id="SSF52172">
    <property type="entry name" value="CheY-like"/>
    <property type="match status" value="1"/>
</dbReference>
<keyword evidence="3" id="KW-0805">Transcription regulation</keyword>
<dbReference type="InterPro" id="IPR001789">
    <property type="entry name" value="Sig_transdc_resp-reg_receiver"/>
</dbReference>
<keyword evidence="1 6" id="KW-0597">Phosphoprotein</keyword>
<feature type="domain" description="Response regulatory" evidence="8">
    <location>
        <begin position="27"/>
        <end position="145"/>
    </location>
</feature>
<dbReference type="GO" id="GO:0000976">
    <property type="term" value="F:transcription cis-regulatory region binding"/>
    <property type="evidence" value="ECO:0007669"/>
    <property type="project" value="TreeGrafter"/>
</dbReference>
<gene>
    <name evidence="10" type="ORF">SAMN02745126_01595</name>
</gene>
<dbReference type="InterPro" id="IPR016032">
    <property type="entry name" value="Sig_transdc_resp-reg_C-effctor"/>
</dbReference>
<keyword evidence="4 7" id="KW-0238">DNA-binding</keyword>
<dbReference type="GO" id="GO:0000156">
    <property type="term" value="F:phosphorelay response regulator activity"/>
    <property type="evidence" value="ECO:0007669"/>
    <property type="project" value="TreeGrafter"/>
</dbReference>
<evidence type="ECO:0000259" key="8">
    <source>
        <dbReference type="PROSITE" id="PS50110"/>
    </source>
</evidence>
<sequence length="271" mass="30055">MLQIPGQWGPAKIIGHSAAEAAASKIRLIFVDDDDDFREAASAELEDLGFAVTTYASGTALLAAIEQSISDIAADVIVLDWNMPDMTGIELVPRLRRQGIKLPIVFLTGRSTPYLESAALDHGALDFVDKARGMPILAKRVRLIFESSKRPPELAVDETLEYGKLQLKPRISRVFWNGLDVNLTLTEFNVVRLLASNAGNHVSYRAVYDCMHHVGFIAGSGEHGYRTNVRSTIKRIRNKFRVIDPTFSEIENYPSFGYRWGGPPEAKPEAK</sequence>
<evidence type="ECO:0000313" key="10">
    <source>
        <dbReference type="EMBL" id="SJZ55351.1"/>
    </source>
</evidence>
<dbReference type="PANTHER" id="PTHR48111:SF1">
    <property type="entry name" value="TWO-COMPONENT RESPONSE REGULATOR ORR33"/>
    <property type="match status" value="1"/>
</dbReference>
<name>A0A1T4LL28_9HYPH</name>
<evidence type="ECO:0000256" key="7">
    <source>
        <dbReference type="PROSITE-ProRule" id="PRU01091"/>
    </source>
</evidence>
<dbReference type="AlphaFoldDB" id="A0A1T4LL28"/>
<dbReference type="PROSITE" id="PS51755">
    <property type="entry name" value="OMPR_PHOB"/>
    <property type="match status" value="1"/>
</dbReference>
<organism evidence="10 11">
    <name type="scientific">Enhydrobacter aerosaccus</name>
    <dbReference type="NCBI Taxonomy" id="225324"/>
    <lineage>
        <taxon>Bacteria</taxon>
        <taxon>Pseudomonadati</taxon>
        <taxon>Pseudomonadota</taxon>
        <taxon>Alphaproteobacteria</taxon>
        <taxon>Hyphomicrobiales</taxon>
        <taxon>Enhydrobacter</taxon>
    </lineage>
</organism>
<protein>
    <submittedName>
        <fullName evidence="10">Two-component system, OmpR family, response regulator ChvI</fullName>
    </submittedName>
</protein>
<evidence type="ECO:0000256" key="1">
    <source>
        <dbReference type="ARBA" id="ARBA00022553"/>
    </source>
</evidence>
<evidence type="ECO:0000256" key="2">
    <source>
        <dbReference type="ARBA" id="ARBA00023012"/>
    </source>
</evidence>
<accession>A0A1T4LL28</accession>
<dbReference type="SUPFAM" id="SSF46894">
    <property type="entry name" value="C-terminal effector domain of the bipartite response regulators"/>
    <property type="match status" value="1"/>
</dbReference>
<dbReference type="GO" id="GO:0006355">
    <property type="term" value="P:regulation of DNA-templated transcription"/>
    <property type="evidence" value="ECO:0007669"/>
    <property type="project" value="InterPro"/>
</dbReference>
<dbReference type="SMART" id="SM00448">
    <property type="entry name" value="REC"/>
    <property type="match status" value="1"/>
</dbReference>
<evidence type="ECO:0000256" key="5">
    <source>
        <dbReference type="ARBA" id="ARBA00023163"/>
    </source>
</evidence>
<dbReference type="InterPro" id="IPR036388">
    <property type="entry name" value="WH-like_DNA-bd_sf"/>
</dbReference>
<dbReference type="InterPro" id="IPR001867">
    <property type="entry name" value="OmpR/PhoB-type_DNA-bd"/>
</dbReference>
<dbReference type="InterPro" id="IPR039420">
    <property type="entry name" value="WalR-like"/>
</dbReference>
<dbReference type="SMART" id="SM00862">
    <property type="entry name" value="Trans_reg_C"/>
    <property type="match status" value="1"/>
</dbReference>
<evidence type="ECO:0000256" key="4">
    <source>
        <dbReference type="ARBA" id="ARBA00023125"/>
    </source>
</evidence>
<proteinExistence type="predicted"/>